<dbReference type="GO" id="GO:0006355">
    <property type="term" value="P:regulation of DNA-templated transcription"/>
    <property type="evidence" value="ECO:0007669"/>
    <property type="project" value="TreeGrafter"/>
</dbReference>
<sequence length="801" mass="89958">MKSNVYVGLKPVLGSVTSGNEPQEDRYDYVLHPITNSRYRDRVKLAFHEHRQLDQKGVQAVLKVPEPQLQELCLPPAAANATSPGFIGLLASWVDLESADADVQELSYQVLSNEWRYATFVGVKQLILAPPKNLTCLNRYALMVARLLYQCSNHESSNTPVLSISLPFFEDSDPLSTWELWCTVRKICSYHPSLTISLALPRDRTPSHVLQRWLAEPVTCLLVSSSIFATNQYNYPVLNKFNQQIIFEFQKVNGCSQSRLSELCVILHGVEKYAFKVEGGEAAYLEYINYLLKRGDKVMLTDPDAHTFSEPRVMPPLDPYSTDISNAVYHTFEQDKTKYELYGQAITRALKSIQMNRTASIIKGSSPLIILVAGAGRGPLVDETYKAVSELKISNYQIIALEKSSRAVLYLQKRKYEYWKDSVEIVKDDICLWRSNKKVDLCISELLGSFGCNELSPECLSSLERYNCKPNTVFIPQKYSSYIAPVSAPLLYQSLKTVNVPNAFERPWVIHNIPYCIISTKINETWSFQHPLASSQLSRSTITDFKIKNKGEIHGLIGFFKATLYDDICLSILPNNSTVKLADTGTAGPESTSGLYVKGEHTPNMASWSPIVFPLKQPFFISDDTELEVFMTRNNSYTNKKFWYEWSASSFVYLVMSDRHTQSAKSLEKLGASSAQQISRQNSNHYSSPPAAGLQKAFGQFQPSPNILPEAIQNANNDDNDMFEFSGSESGFMGSHQSGWKSVQDIHGLGLKNAPVFDLHQSPHDSIIGESSALEEYHVRVKTGVSEMQNVGGQSYSITLR</sequence>
<feature type="active site" description="Proton donor/acceptor" evidence="5">
    <location>
        <position position="454"/>
    </location>
</feature>
<feature type="site" description="Critical for specifying symmetric addition of methyl groups" evidence="7">
    <location>
        <position position="332"/>
    </location>
</feature>
<gene>
    <name evidence="12" type="ORF">LANO_0G10528G</name>
</gene>
<dbReference type="Pfam" id="PF05185">
    <property type="entry name" value="PRMT5"/>
    <property type="match status" value="1"/>
</dbReference>
<keyword evidence="3 4" id="KW-0949">S-adenosyl-L-methionine</keyword>
<dbReference type="InterPro" id="IPR035248">
    <property type="entry name" value="PRMT5_C"/>
</dbReference>
<keyword evidence="13" id="KW-1185">Reference proteome</keyword>
<evidence type="ECO:0000256" key="3">
    <source>
        <dbReference type="ARBA" id="ARBA00022691"/>
    </source>
</evidence>
<feature type="domain" description="PRMT5 arginine-N-methyltransferase" evidence="9">
    <location>
        <begin position="309"/>
        <end position="475"/>
    </location>
</feature>
<dbReference type="PROSITE" id="PS51678">
    <property type="entry name" value="SAM_MT_PRMT"/>
    <property type="match status" value="1"/>
</dbReference>
<feature type="binding site" evidence="6">
    <location>
        <position position="402"/>
    </location>
    <ligand>
        <name>S-adenosyl-L-methionine</name>
        <dbReference type="ChEBI" id="CHEBI:59789"/>
    </ligand>
</feature>
<keyword evidence="1 4" id="KW-0489">Methyltransferase</keyword>
<feature type="compositionally biased region" description="Polar residues" evidence="8">
    <location>
        <begin position="673"/>
        <end position="687"/>
    </location>
</feature>
<evidence type="ECO:0000256" key="5">
    <source>
        <dbReference type="PIRSR" id="PIRSR015894-1"/>
    </source>
</evidence>
<feature type="region of interest" description="Disordered" evidence="8">
    <location>
        <begin position="672"/>
        <end position="694"/>
    </location>
</feature>
<comment type="similarity">
    <text evidence="4">Belongs to the class I-like SAM-binding methyltransferase superfamily.</text>
</comment>
<dbReference type="AlphaFoldDB" id="A0A1G4KIV7"/>
<dbReference type="SUPFAM" id="SSF53335">
    <property type="entry name" value="S-adenosyl-L-methionine-dependent methyltransferases"/>
    <property type="match status" value="1"/>
</dbReference>
<dbReference type="GO" id="GO:0005829">
    <property type="term" value="C:cytosol"/>
    <property type="evidence" value="ECO:0007669"/>
    <property type="project" value="TreeGrafter"/>
</dbReference>
<evidence type="ECO:0000256" key="8">
    <source>
        <dbReference type="SAM" id="MobiDB-lite"/>
    </source>
</evidence>
<keyword evidence="2 4" id="KW-0808">Transferase</keyword>
<dbReference type="Pfam" id="PF17285">
    <property type="entry name" value="PRMT5_TIM"/>
    <property type="match status" value="1"/>
</dbReference>
<evidence type="ECO:0000256" key="2">
    <source>
        <dbReference type="ARBA" id="ARBA00022679"/>
    </source>
</evidence>
<feature type="domain" description="PRMT5 oligomerisation" evidence="11">
    <location>
        <begin position="478"/>
        <end position="798"/>
    </location>
</feature>
<evidence type="ECO:0000256" key="7">
    <source>
        <dbReference type="PIRSR" id="PIRSR015894-3"/>
    </source>
</evidence>
<dbReference type="InterPro" id="IPR035247">
    <property type="entry name" value="PRMT5_TIM"/>
</dbReference>
<dbReference type="Pfam" id="PF17286">
    <property type="entry name" value="PRMT5_C"/>
    <property type="match status" value="1"/>
</dbReference>
<dbReference type="PIRSF" id="PIRSF015894">
    <property type="entry name" value="Skb1_MeTrfase"/>
    <property type="match status" value="1"/>
</dbReference>
<dbReference type="GO" id="GO:0016274">
    <property type="term" value="F:protein-arginine N-methyltransferase activity"/>
    <property type="evidence" value="ECO:0007669"/>
    <property type="project" value="InterPro"/>
</dbReference>
<organism evidence="12 13">
    <name type="scientific">Lachancea nothofagi CBS 11611</name>
    <dbReference type="NCBI Taxonomy" id="1266666"/>
    <lineage>
        <taxon>Eukaryota</taxon>
        <taxon>Fungi</taxon>
        <taxon>Dikarya</taxon>
        <taxon>Ascomycota</taxon>
        <taxon>Saccharomycotina</taxon>
        <taxon>Saccharomycetes</taxon>
        <taxon>Saccharomycetales</taxon>
        <taxon>Saccharomycetaceae</taxon>
        <taxon>Lachancea</taxon>
    </lineage>
</organism>
<proteinExistence type="inferred from homology"/>
<feature type="domain" description="PRMT5 TIM barrel" evidence="10">
    <location>
        <begin position="27"/>
        <end position="294"/>
    </location>
</feature>
<evidence type="ECO:0000313" key="12">
    <source>
        <dbReference type="EMBL" id="SCV04492.1"/>
    </source>
</evidence>
<evidence type="ECO:0000256" key="1">
    <source>
        <dbReference type="ARBA" id="ARBA00022603"/>
    </source>
</evidence>
<dbReference type="InterPro" id="IPR029063">
    <property type="entry name" value="SAM-dependent_MTases_sf"/>
</dbReference>
<dbReference type="EMBL" id="LT598453">
    <property type="protein sequence ID" value="SCV04492.1"/>
    <property type="molecule type" value="Genomic_DNA"/>
</dbReference>
<evidence type="ECO:0000259" key="11">
    <source>
        <dbReference type="Pfam" id="PF17286"/>
    </source>
</evidence>
<dbReference type="Gene3D" id="3.40.50.150">
    <property type="entry name" value="Vaccinia Virus protein VP39"/>
    <property type="match status" value="1"/>
</dbReference>
<evidence type="ECO:0000259" key="9">
    <source>
        <dbReference type="Pfam" id="PF05185"/>
    </source>
</evidence>
<feature type="binding site" evidence="6">
    <location>
        <position position="329"/>
    </location>
    <ligand>
        <name>S-adenosyl-L-methionine</name>
        <dbReference type="ChEBI" id="CHEBI:59789"/>
    </ligand>
</feature>
<dbReference type="Gene3D" id="2.70.160.11">
    <property type="entry name" value="Hnrnp arginine n-methyltransferase1"/>
    <property type="match status" value="1"/>
</dbReference>
<feature type="binding site" evidence="6">
    <location>
        <begin position="338"/>
        <end position="339"/>
    </location>
    <ligand>
        <name>S-adenosyl-L-methionine</name>
        <dbReference type="ChEBI" id="CHEBI:59789"/>
    </ligand>
</feature>
<dbReference type="GO" id="GO:0005634">
    <property type="term" value="C:nucleus"/>
    <property type="evidence" value="ECO:0007669"/>
    <property type="project" value="TreeGrafter"/>
</dbReference>
<dbReference type="GO" id="GO:0032259">
    <property type="term" value="P:methylation"/>
    <property type="evidence" value="ECO:0007669"/>
    <property type="project" value="UniProtKB-KW"/>
</dbReference>
<evidence type="ECO:0000259" key="10">
    <source>
        <dbReference type="Pfam" id="PF17285"/>
    </source>
</evidence>
<dbReference type="InterPro" id="IPR035075">
    <property type="entry name" value="PRMT5"/>
</dbReference>
<accession>A0A1G4KIV7</accession>
<dbReference type="OrthoDB" id="1368803at2759"/>
<evidence type="ECO:0000313" key="13">
    <source>
        <dbReference type="Proteomes" id="UP000189911"/>
    </source>
</evidence>
<evidence type="ECO:0000256" key="4">
    <source>
        <dbReference type="PIRNR" id="PIRNR015894"/>
    </source>
</evidence>
<dbReference type="PANTHER" id="PTHR10738:SF0">
    <property type="entry name" value="PROTEIN ARGININE N-METHYLTRANSFERASE 5"/>
    <property type="match status" value="1"/>
</dbReference>
<name>A0A1G4KIV7_9SACH</name>
<protein>
    <recommendedName>
        <fullName evidence="4">Protein arginine N-methyltransferase</fullName>
    </recommendedName>
</protein>
<dbReference type="Gene3D" id="3.20.20.150">
    <property type="entry name" value="Divalent-metal-dependent TIM barrel enzymes"/>
    <property type="match status" value="1"/>
</dbReference>
<dbReference type="Proteomes" id="UP000189911">
    <property type="component" value="Chromosome G"/>
</dbReference>
<evidence type="ECO:0000256" key="6">
    <source>
        <dbReference type="PIRSR" id="PIRSR015894-2"/>
    </source>
</evidence>
<dbReference type="PANTHER" id="PTHR10738">
    <property type="entry name" value="PROTEIN ARGININE N-METHYLTRANSFERASE 5"/>
    <property type="match status" value="1"/>
</dbReference>
<dbReference type="InterPro" id="IPR007857">
    <property type="entry name" value="Arg_MeTrfase_PRMT5"/>
</dbReference>
<feature type="active site" description="Proton donor/acceptor" evidence="5">
    <location>
        <position position="445"/>
    </location>
</feature>
<dbReference type="InterPro" id="IPR025799">
    <property type="entry name" value="Arg_MeTrfase"/>
</dbReference>
<reference evidence="13" key="1">
    <citation type="submission" date="2016-03" db="EMBL/GenBank/DDBJ databases">
        <authorList>
            <person name="Devillers Hugo."/>
        </authorList>
    </citation>
    <scope>NUCLEOTIDE SEQUENCE [LARGE SCALE GENOMIC DNA]</scope>
</reference>